<reference evidence="9 10" key="1">
    <citation type="journal article" date="2017" name="ISME J.">
        <title>Potential for microbial H2 and metal transformations associated with novel bacteria and archaea in deep terrestrial subsurface sediments.</title>
        <authorList>
            <person name="Hernsdorf A.W."/>
            <person name="Amano Y."/>
            <person name="Miyakawa K."/>
            <person name="Ise K."/>
            <person name="Suzuki Y."/>
            <person name="Anantharaman K."/>
            <person name="Probst A."/>
            <person name="Burstein D."/>
            <person name="Thomas B.C."/>
            <person name="Banfield J.F."/>
        </authorList>
    </citation>
    <scope>NUCLEOTIDE SEQUENCE [LARGE SCALE GENOMIC DNA]</scope>
    <source>
        <strain evidence="9">HGW-Kuenenbacteria-1</strain>
    </source>
</reference>
<dbReference type="Pfam" id="PF00989">
    <property type="entry name" value="PAS"/>
    <property type="match status" value="1"/>
</dbReference>
<keyword evidence="6" id="KW-0902">Two-component regulatory system</keyword>
<dbReference type="PANTHER" id="PTHR45453">
    <property type="entry name" value="PHOSPHATE REGULON SENSOR PROTEIN PHOR"/>
    <property type="match status" value="1"/>
</dbReference>
<comment type="caution">
    <text evidence="9">The sequence shown here is derived from an EMBL/GenBank/DDBJ whole genome shotgun (WGS) entry which is preliminary data.</text>
</comment>
<dbReference type="InterPro" id="IPR050351">
    <property type="entry name" value="BphY/WalK/GraS-like"/>
</dbReference>
<gene>
    <name evidence="9" type="ORF">CVV26_02970</name>
</gene>
<dbReference type="EC" id="2.7.13.3" evidence="2"/>
<dbReference type="Pfam" id="PF00512">
    <property type="entry name" value="HisKA"/>
    <property type="match status" value="1"/>
</dbReference>
<evidence type="ECO:0000256" key="5">
    <source>
        <dbReference type="ARBA" id="ARBA00022777"/>
    </source>
</evidence>
<dbReference type="PANTHER" id="PTHR45453:SF1">
    <property type="entry name" value="PHOSPHATE REGULON SENSOR PROTEIN PHOR"/>
    <property type="match status" value="1"/>
</dbReference>
<evidence type="ECO:0000313" key="10">
    <source>
        <dbReference type="Proteomes" id="UP000233414"/>
    </source>
</evidence>
<dbReference type="GO" id="GO:0004721">
    <property type="term" value="F:phosphoprotein phosphatase activity"/>
    <property type="evidence" value="ECO:0007669"/>
    <property type="project" value="TreeGrafter"/>
</dbReference>
<keyword evidence="5" id="KW-0418">Kinase</keyword>
<dbReference type="InterPro" id="IPR000014">
    <property type="entry name" value="PAS"/>
</dbReference>
<comment type="catalytic activity">
    <reaction evidence="1">
        <text>ATP + protein L-histidine = ADP + protein N-phospho-L-histidine.</text>
        <dbReference type="EC" id="2.7.13.3"/>
    </reaction>
</comment>
<evidence type="ECO:0000256" key="1">
    <source>
        <dbReference type="ARBA" id="ARBA00000085"/>
    </source>
</evidence>
<dbReference type="SMART" id="SM00388">
    <property type="entry name" value="HisKA"/>
    <property type="match status" value="1"/>
</dbReference>
<dbReference type="PROSITE" id="PS50112">
    <property type="entry name" value="PAS"/>
    <property type="match status" value="1"/>
</dbReference>
<dbReference type="GO" id="GO:0006355">
    <property type="term" value="P:regulation of DNA-templated transcription"/>
    <property type="evidence" value="ECO:0007669"/>
    <property type="project" value="InterPro"/>
</dbReference>
<dbReference type="CDD" id="cd00130">
    <property type="entry name" value="PAS"/>
    <property type="match status" value="1"/>
</dbReference>
<dbReference type="EMBL" id="PGYQ01000016">
    <property type="protein sequence ID" value="PKL72124.1"/>
    <property type="molecule type" value="Genomic_DNA"/>
</dbReference>
<proteinExistence type="predicted"/>
<evidence type="ECO:0000256" key="4">
    <source>
        <dbReference type="ARBA" id="ARBA00022679"/>
    </source>
</evidence>
<dbReference type="GO" id="GO:0016036">
    <property type="term" value="P:cellular response to phosphate starvation"/>
    <property type="evidence" value="ECO:0007669"/>
    <property type="project" value="TreeGrafter"/>
</dbReference>
<evidence type="ECO:0000256" key="6">
    <source>
        <dbReference type="ARBA" id="ARBA00023012"/>
    </source>
</evidence>
<dbReference type="SMART" id="SM00091">
    <property type="entry name" value="PAS"/>
    <property type="match status" value="1"/>
</dbReference>
<dbReference type="InterPro" id="IPR013767">
    <property type="entry name" value="PAS_fold"/>
</dbReference>
<dbReference type="InterPro" id="IPR035965">
    <property type="entry name" value="PAS-like_dom_sf"/>
</dbReference>
<dbReference type="CDD" id="cd00082">
    <property type="entry name" value="HisKA"/>
    <property type="match status" value="1"/>
</dbReference>
<dbReference type="GO" id="GO:0005886">
    <property type="term" value="C:plasma membrane"/>
    <property type="evidence" value="ECO:0007669"/>
    <property type="project" value="TreeGrafter"/>
</dbReference>
<dbReference type="Gene3D" id="3.30.450.20">
    <property type="entry name" value="PAS domain"/>
    <property type="match status" value="1"/>
</dbReference>
<keyword evidence="7" id="KW-0472">Membrane</keyword>
<organism evidence="9 10">
    <name type="scientific">Candidatus Kuenenbacteria bacterium HGW-Kuenenbacteria-1</name>
    <dbReference type="NCBI Taxonomy" id="2013812"/>
    <lineage>
        <taxon>Bacteria</taxon>
        <taxon>Candidatus Kueneniibacteriota</taxon>
    </lineage>
</organism>
<evidence type="ECO:0000256" key="3">
    <source>
        <dbReference type="ARBA" id="ARBA00022553"/>
    </source>
</evidence>
<dbReference type="SUPFAM" id="SSF47384">
    <property type="entry name" value="Homodimeric domain of signal transducing histidine kinase"/>
    <property type="match status" value="1"/>
</dbReference>
<feature type="domain" description="PAS" evidence="8">
    <location>
        <begin position="52"/>
        <end position="100"/>
    </location>
</feature>
<sequence length="258" mass="29929">MIFFDFFKKNKCEGTEEIIKYKNSLIELDKISKMLIKRDLALSNSKEKIVTEKGKVDSVINSLTDGLIMIDQNQKIALINPEAKNILEINKEESLGKTLLELANFVKIKELQEVLIKTEGHCKDKKCELMFKQPLEKIFEIRTMPVITQTYEAIGTLIILHDVTREKLINKMKSEFITIAAHQLRTPLTGIKWSLEILITENSVMTKEEQKDFLDKAYQSNERMIKLVNSLLIVSQLEEARFIYKFSEIQIEDLIQES</sequence>
<evidence type="ECO:0000256" key="7">
    <source>
        <dbReference type="ARBA" id="ARBA00023136"/>
    </source>
</evidence>
<dbReference type="InterPro" id="IPR003661">
    <property type="entry name" value="HisK_dim/P_dom"/>
</dbReference>
<evidence type="ECO:0000256" key="2">
    <source>
        <dbReference type="ARBA" id="ARBA00012438"/>
    </source>
</evidence>
<evidence type="ECO:0000313" key="9">
    <source>
        <dbReference type="EMBL" id="PKL72124.1"/>
    </source>
</evidence>
<keyword evidence="4" id="KW-0808">Transferase</keyword>
<dbReference type="Proteomes" id="UP000233414">
    <property type="component" value="Unassembled WGS sequence"/>
</dbReference>
<name>A0A2N1UMX0_9BACT</name>
<keyword evidence="3" id="KW-0597">Phosphoprotein</keyword>
<dbReference type="AlphaFoldDB" id="A0A2N1UMX0"/>
<dbReference type="SUPFAM" id="SSF55785">
    <property type="entry name" value="PYP-like sensor domain (PAS domain)"/>
    <property type="match status" value="1"/>
</dbReference>
<dbReference type="Gene3D" id="1.10.287.130">
    <property type="match status" value="1"/>
</dbReference>
<dbReference type="InterPro" id="IPR036097">
    <property type="entry name" value="HisK_dim/P_sf"/>
</dbReference>
<dbReference type="NCBIfam" id="TIGR00229">
    <property type="entry name" value="sensory_box"/>
    <property type="match status" value="1"/>
</dbReference>
<protein>
    <recommendedName>
        <fullName evidence="2">histidine kinase</fullName>
        <ecNumber evidence="2">2.7.13.3</ecNumber>
    </recommendedName>
</protein>
<evidence type="ECO:0000259" key="8">
    <source>
        <dbReference type="PROSITE" id="PS50112"/>
    </source>
</evidence>
<dbReference type="GO" id="GO:0000155">
    <property type="term" value="F:phosphorelay sensor kinase activity"/>
    <property type="evidence" value="ECO:0007669"/>
    <property type="project" value="InterPro"/>
</dbReference>
<accession>A0A2N1UMX0</accession>
<feature type="non-terminal residue" evidence="9">
    <location>
        <position position="258"/>
    </location>
</feature>